<dbReference type="CDD" id="cd21109">
    <property type="entry name" value="SPASM"/>
    <property type="match status" value="1"/>
</dbReference>
<evidence type="ECO:0000313" key="9">
    <source>
        <dbReference type="Proteomes" id="UP000177579"/>
    </source>
</evidence>
<dbReference type="GO" id="GO:0046872">
    <property type="term" value="F:metal ion binding"/>
    <property type="evidence" value="ECO:0007669"/>
    <property type="project" value="UniProtKB-KW"/>
</dbReference>
<dbReference type="GO" id="GO:0051536">
    <property type="term" value="F:iron-sulfur cluster binding"/>
    <property type="evidence" value="ECO:0007669"/>
    <property type="project" value="UniProtKB-KW"/>
</dbReference>
<keyword evidence="6" id="KW-0411">Iron-sulfur</keyword>
<feature type="domain" description="Radical SAM core" evidence="7">
    <location>
        <begin position="44"/>
        <end position="274"/>
    </location>
</feature>
<comment type="cofactor">
    <cofactor evidence="1">
        <name>[4Fe-4S] cluster</name>
        <dbReference type="ChEBI" id="CHEBI:49883"/>
    </cofactor>
</comment>
<reference evidence="8 9" key="1">
    <citation type="journal article" date="2016" name="Nat. Commun.">
        <title>Thousands of microbial genomes shed light on interconnected biogeochemical processes in an aquifer system.</title>
        <authorList>
            <person name="Anantharaman K."/>
            <person name="Brown C.T."/>
            <person name="Hug L.A."/>
            <person name="Sharon I."/>
            <person name="Castelle C.J."/>
            <person name="Probst A.J."/>
            <person name="Thomas B.C."/>
            <person name="Singh A."/>
            <person name="Wilkins M.J."/>
            <person name="Karaoz U."/>
            <person name="Brodie E.L."/>
            <person name="Williams K.H."/>
            <person name="Hubbard S.S."/>
            <person name="Banfield J.F."/>
        </authorList>
    </citation>
    <scope>NUCLEOTIDE SEQUENCE [LARGE SCALE GENOMIC DNA]</scope>
</reference>
<evidence type="ECO:0000256" key="6">
    <source>
        <dbReference type="ARBA" id="ARBA00023014"/>
    </source>
</evidence>
<keyword evidence="4" id="KW-0479">Metal-binding</keyword>
<name>A0A1F5TMG6_9BACT</name>
<dbReference type="PANTHER" id="PTHR11228:SF7">
    <property type="entry name" value="PQQA PEPTIDE CYCLASE"/>
    <property type="match status" value="1"/>
</dbReference>
<evidence type="ECO:0000256" key="1">
    <source>
        <dbReference type="ARBA" id="ARBA00001966"/>
    </source>
</evidence>
<dbReference type="SFLD" id="SFLDS00029">
    <property type="entry name" value="Radical_SAM"/>
    <property type="match status" value="1"/>
</dbReference>
<dbReference type="InterPro" id="IPR023885">
    <property type="entry name" value="4Fe4S-binding_SPASM_dom"/>
</dbReference>
<dbReference type="InterPro" id="IPR058240">
    <property type="entry name" value="rSAM_sf"/>
</dbReference>
<dbReference type="Gene3D" id="3.20.20.70">
    <property type="entry name" value="Aldolase class I"/>
    <property type="match status" value="1"/>
</dbReference>
<evidence type="ECO:0000256" key="4">
    <source>
        <dbReference type="ARBA" id="ARBA00022723"/>
    </source>
</evidence>
<evidence type="ECO:0000256" key="5">
    <source>
        <dbReference type="ARBA" id="ARBA00023004"/>
    </source>
</evidence>
<dbReference type="InterPro" id="IPR013785">
    <property type="entry name" value="Aldolase_TIM"/>
</dbReference>
<keyword evidence="3" id="KW-0949">S-adenosyl-L-methionine</keyword>
<accession>A0A1F5TMG6</accession>
<dbReference type="InterPro" id="IPR006638">
    <property type="entry name" value="Elp3/MiaA/NifB-like_rSAM"/>
</dbReference>
<dbReference type="Proteomes" id="UP000177579">
    <property type="component" value="Unassembled WGS sequence"/>
</dbReference>
<dbReference type="SUPFAM" id="SSF102114">
    <property type="entry name" value="Radical SAM enzymes"/>
    <property type="match status" value="1"/>
</dbReference>
<evidence type="ECO:0000256" key="2">
    <source>
        <dbReference type="ARBA" id="ARBA00022485"/>
    </source>
</evidence>
<keyword evidence="2" id="KW-0004">4Fe-4S</keyword>
<dbReference type="GO" id="GO:0003824">
    <property type="term" value="F:catalytic activity"/>
    <property type="evidence" value="ECO:0007669"/>
    <property type="project" value="InterPro"/>
</dbReference>
<dbReference type="Pfam" id="PF04055">
    <property type="entry name" value="Radical_SAM"/>
    <property type="match status" value="1"/>
</dbReference>
<dbReference type="PANTHER" id="PTHR11228">
    <property type="entry name" value="RADICAL SAM DOMAIN PROTEIN"/>
    <property type="match status" value="1"/>
</dbReference>
<dbReference type="EMBL" id="MFGO01000036">
    <property type="protein sequence ID" value="OGF40120.1"/>
    <property type="molecule type" value="Genomic_DNA"/>
</dbReference>
<dbReference type="AlphaFoldDB" id="A0A1F5TMG6"/>
<gene>
    <name evidence="8" type="ORF">A2531_05165</name>
</gene>
<evidence type="ECO:0000256" key="3">
    <source>
        <dbReference type="ARBA" id="ARBA00022691"/>
    </source>
</evidence>
<dbReference type="SMART" id="SM00729">
    <property type="entry name" value="Elp3"/>
    <property type="match status" value="1"/>
</dbReference>
<dbReference type="InterPro" id="IPR050377">
    <property type="entry name" value="Radical_SAM_PqqE_MftC-like"/>
</dbReference>
<dbReference type="InterPro" id="IPR007197">
    <property type="entry name" value="rSAM"/>
</dbReference>
<comment type="caution">
    <text evidence="8">The sequence shown here is derived from an EMBL/GenBank/DDBJ whole genome shotgun (WGS) entry which is preliminary data.</text>
</comment>
<sequence length="347" mass="41383">MKKYIKKIKYTLQVFKWFVWYNLWNGEHKKVWHLFMAMFKHVVFKMPYAVIIETSNTCNFNCPTCPTPHRLIFQKRQPEYMNLEKYKRIIDNVKDYVHIVYIYNSNEPLLHPDIVEMAKYASDNNLHTMLSTNCSLLDEKMTEKLLNSGLGEIRFALDSLKKEPFEKFRRGGNFETVKKNIEYFCRRKQELKKKRPIATLQFILNKLNQDEVQNIKDFAGINKIDKLYIKPFILSGYAYNEEEIQNLSEQFFADKDIEDEAIVYKKDEHGLKPKLEYKKCADVKRVFTVLADGRAVMCCFDLYGDYVYGEMDKMDLRKMWNLAKNKKLRDAAYNRKFPLCKKCGNIE</sequence>
<dbReference type="SFLD" id="SFLDG01387">
    <property type="entry name" value="BtrN-like_SPASM_domain_contain"/>
    <property type="match status" value="1"/>
</dbReference>
<protein>
    <recommendedName>
        <fullName evidence="7">Radical SAM core domain-containing protein</fullName>
    </recommendedName>
</protein>
<dbReference type="PROSITE" id="PS51918">
    <property type="entry name" value="RADICAL_SAM"/>
    <property type="match status" value="1"/>
</dbReference>
<dbReference type="InterPro" id="IPR034391">
    <property type="entry name" value="AdoMet-like_SPASM_containing"/>
</dbReference>
<dbReference type="Pfam" id="PF13186">
    <property type="entry name" value="SPASM"/>
    <property type="match status" value="1"/>
</dbReference>
<proteinExistence type="predicted"/>
<dbReference type="CDD" id="cd01335">
    <property type="entry name" value="Radical_SAM"/>
    <property type="match status" value="1"/>
</dbReference>
<dbReference type="SFLD" id="SFLDG01067">
    <property type="entry name" value="SPASM/twitch_domain_containing"/>
    <property type="match status" value="1"/>
</dbReference>
<keyword evidence="5" id="KW-0408">Iron</keyword>
<organism evidence="8 9">
    <name type="scientific">Candidatus Falkowbacteria bacterium RIFOXYD2_FULL_34_120</name>
    <dbReference type="NCBI Taxonomy" id="1798007"/>
    <lineage>
        <taxon>Bacteria</taxon>
        <taxon>Candidatus Falkowiibacteriota</taxon>
    </lineage>
</organism>
<evidence type="ECO:0000259" key="7">
    <source>
        <dbReference type="PROSITE" id="PS51918"/>
    </source>
</evidence>
<evidence type="ECO:0000313" key="8">
    <source>
        <dbReference type="EMBL" id="OGF40120.1"/>
    </source>
</evidence>